<evidence type="ECO:0000313" key="3">
    <source>
        <dbReference type="EMBL" id="STY64856.1"/>
    </source>
</evidence>
<dbReference type="EMBL" id="VAJB01000001">
    <property type="protein sequence ID" value="TRB76361.1"/>
    <property type="molecule type" value="Genomic_DNA"/>
</dbReference>
<dbReference type="STRING" id="75985.WC39_03100"/>
<evidence type="ECO:0000313" key="4">
    <source>
        <dbReference type="EMBL" id="STY66974.1"/>
    </source>
</evidence>
<feature type="domain" description="Glutamine amidotransferase" evidence="2">
    <location>
        <begin position="6"/>
        <end position="188"/>
    </location>
</feature>
<dbReference type="PRINTS" id="PR00096">
    <property type="entry name" value="GATASE"/>
</dbReference>
<keyword evidence="1" id="KW-0315">Glutamine amidotransferase</keyword>
<dbReference type="Pfam" id="PF00117">
    <property type="entry name" value="GATase"/>
    <property type="match status" value="1"/>
</dbReference>
<dbReference type="PANTHER" id="PTHR43418">
    <property type="entry name" value="MULTIFUNCTIONAL TRYPTOPHAN BIOSYNTHESIS PROTEIN-RELATED"/>
    <property type="match status" value="1"/>
</dbReference>
<dbReference type="CDD" id="cd01743">
    <property type="entry name" value="GATase1_Anthranilate_Synthase"/>
    <property type="match status" value="1"/>
</dbReference>
<dbReference type="GO" id="GO:0000162">
    <property type="term" value="P:L-tryptophan biosynthetic process"/>
    <property type="evidence" value="ECO:0007669"/>
    <property type="project" value="TreeGrafter"/>
</dbReference>
<dbReference type="PRINTS" id="PR00097">
    <property type="entry name" value="ANTSNTHASEII"/>
</dbReference>
<dbReference type="GO" id="GO:0005829">
    <property type="term" value="C:cytosol"/>
    <property type="evidence" value="ECO:0007669"/>
    <property type="project" value="TreeGrafter"/>
</dbReference>
<evidence type="ECO:0000313" key="10">
    <source>
        <dbReference type="Proteomes" id="UP000318394"/>
    </source>
</evidence>
<keyword evidence="4" id="KW-0456">Lyase</keyword>
<evidence type="ECO:0000259" key="2">
    <source>
        <dbReference type="Pfam" id="PF00117"/>
    </source>
</evidence>
<dbReference type="Proteomes" id="UP000315164">
    <property type="component" value="Unassembled WGS sequence"/>
</dbReference>
<dbReference type="NCBIfam" id="NF005367">
    <property type="entry name" value="PRK06895.1"/>
    <property type="match status" value="1"/>
</dbReference>
<dbReference type="Proteomes" id="UP000254802">
    <property type="component" value="Unassembled WGS sequence"/>
</dbReference>
<evidence type="ECO:0000313" key="9">
    <source>
        <dbReference type="Proteomes" id="UP000315164"/>
    </source>
</evidence>
<dbReference type="GO" id="GO:0004049">
    <property type="term" value="F:anthranilate synthase activity"/>
    <property type="evidence" value="ECO:0007669"/>
    <property type="project" value="UniProtKB-EC"/>
</dbReference>
<evidence type="ECO:0000313" key="8">
    <source>
        <dbReference type="Proteomes" id="UP000254802"/>
    </source>
</evidence>
<dbReference type="GeneID" id="67368241"/>
<dbReference type="RefSeq" id="WP_006249583.1">
    <property type="nucleotide sequence ID" value="NZ_CP011098.1"/>
</dbReference>
<dbReference type="EMBL" id="VAJI01000001">
    <property type="protein sequence ID" value="TRB40530.1"/>
    <property type="molecule type" value="Genomic_DNA"/>
</dbReference>
<evidence type="ECO:0000256" key="1">
    <source>
        <dbReference type="ARBA" id="ARBA00022962"/>
    </source>
</evidence>
<reference evidence="9 10" key="2">
    <citation type="journal article" date="2019" name="Vet. Microbiol.">
        <title>Genetic characterization of susceptible and multi-drug resistant Mannheimia haemolytica isolated from high-risk stocker calves prior to and after antimicrobial metaphylaxis.</title>
        <authorList>
            <person name="Snyder E.R."/>
            <person name="Alvarez-Narvaez S."/>
            <person name="Credille B.C."/>
        </authorList>
    </citation>
    <scope>NUCLEOTIDE SEQUENCE [LARGE SCALE GENOMIC DNA]</scope>
    <source>
        <strain evidence="6 9">UGA-R5-128-1</strain>
        <strain evidence="5 10">UGA-R7-163-1</strain>
    </source>
</reference>
<reference evidence="7 8" key="1">
    <citation type="submission" date="2018-06" db="EMBL/GenBank/DDBJ databases">
        <authorList>
            <consortium name="Pathogen Informatics"/>
            <person name="Doyle S."/>
        </authorList>
    </citation>
    <scope>NUCLEOTIDE SEQUENCE [LARGE SCALE GENOMIC DNA]</scope>
    <source>
        <strain evidence="3 8">NCTC10638</strain>
        <strain evidence="4 7">NCTC9380</strain>
    </source>
</reference>
<dbReference type="Proteomes" id="UP000254031">
    <property type="component" value="Unassembled WGS sequence"/>
</dbReference>
<dbReference type="PROSITE" id="PS51273">
    <property type="entry name" value="GATASE_TYPE_1"/>
    <property type="match status" value="1"/>
</dbReference>
<evidence type="ECO:0000313" key="6">
    <source>
        <dbReference type="EMBL" id="TRB76361.1"/>
    </source>
</evidence>
<dbReference type="EMBL" id="UGPN01000002">
    <property type="protein sequence ID" value="STY64856.1"/>
    <property type="molecule type" value="Genomic_DNA"/>
</dbReference>
<dbReference type="SUPFAM" id="SSF52317">
    <property type="entry name" value="Class I glutamine amidotransferase-like"/>
    <property type="match status" value="1"/>
</dbReference>
<dbReference type="InterPro" id="IPR029062">
    <property type="entry name" value="Class_I_gatase-like"/>
</dbReference>
<keyword evidence="10" id="KW-1185">Reference proteome</keyword>
<dbReference type="GO" id="GO:0046654">
    <property type="term" value="P:tetrahydrofolate biosynthetic process"/>
    <property type="evidence" value="ECO:0007669"/>
    <property type="project" value="TreeGrafter"/>
</dbReference>
<dbReference type="Gene3D" id="3.40.50.880">
    <property type="match status" value="1"/>
</dbReference>
<dbReference type="GO" id="GO:0046820">
    <property type="term" value="F:4-amino-4-deoxychorismate synthase activity"/>
    <property type="evidence" value="ECO:0007669"/>
    <property type="project" value="TreeGrafter"/>
</dbReference>
<dbReference type="Proteomes" id="UP000318394">
    <property type="component" value="Unassembled WGS sequence"/>
</dbReference>
<dbReference type="NCBIfam" id="TIGR00566">
    <property type="entry name" value="trpG_papA"/>
    <property type="match status" value="1"/>
</dbReference>
<evidence type="ECO:0000313" key="5">
    <source>
        <dbReference type="EMBL" id="TRB40530.1"/>
    </source>
</evidence>
<protein>
    <submittedName>
        <fullName evidence="4">Anthranilate synthase component II</fullName>
        <ecNumber evidence="4">4.1.3.27</ecNumber>
    </submittedName>
</protein>
<proteinExistence type="predicted"/>
<evidence type="ECO:0000313" key="7">
    <source>
        <dbReference type="Proteomes" id="UP000254031"/>
    </source>
</evidence>
<name>A0A248ZYU2_MANHA</name>
<dbReference type="InterPro" id="IPR017926">
    <property type="entry name" value="GATASE"/>
</dbReference>
<dbReference type="EC" id="4.1.3.27" evidence="4"/>
<dbReference type="KEGG" id="mhaq:WC39_03100"/>
<dbReference type="KEGG" id="mhay:VK67_03100"/>
<dbReference type="OrthoDB" id="9786812at2"/>
<gene>
    <name evidence="4" type="primary">trpG_2</name>
    <name evidence="6" type="ORF">FEA53_00860</name>
    <name evidence="5" type="ORF">FEB89_00865</name>
    <name evidence="3" type="ORF">NCTC10638_04046</name>
    <name evidence="4" type="ORF">NCTC9380_02306</name>
</gene>
<dbReference type="AlphaFoldDB" id="A0A248ZYU2"/>
<organism evidence="4 7">
    <name type="scientific">Mannheimia haemolytica</name>
    <name type="common">Pasteurella haemolytica</name>
    <dbReference type="NCBI Taxonomy" id="75985"/>
    <lineage>
        <taxon>Bacteria</taxon>
        <taxon>Pseudomonadati</taxon>
        <taxon>Pseudomonadota</taxon>
        <taxon>Gammaproteobacteria</taxon>
        <taxon>Pasteurellales</taxon>
        <taxon>Pasteurellaceae</taxon>
        <taxon>Mannheimia</taxon>
    </lineage>
</organism>
<dbReference type="EMBL" id="UGPL01000006">
    <property type="protein sequence ID" value="STY66974.1"/>
    <property type="molecule type" value="Genomic_DNA"/>
</dbReference>
<sequence>MLKKLLIIDNHDSFTFNLVDLLRKLDVPAKVVLVEELDLNEVEHFSHILISPGPDVPRAYLQTFAMLERYHQTKSILGVCLGHQTICEFFGGKLYNLNDVRHGQQRTLTQIEPNPIFKGLPKQLKVGLYHSWGILQNSLQNTPLVPTAVCDQNVLMAFKHQHLPIFGVQFHPESFITEFGQQMLANWLEITQDF</sequence>
<dbReference type="InterPro" id="IPR050472">
    <property type="entry name" value="Anth_synth/Amidotransfase"/>
</dbReference>
<accession>A0A248ZYU2</accession>
<dbReference type="InterPro" id="IPR006221">
    <property type="entry name" value="TrpG/PapA_dom"/>
</dbReference>
<dbReference type="PANTHER" id="PTHR43418:SF4">
    <property type="entry name" value="MULTIFUNCTIONAL TRYPTOPHAN BIOSYNTHESIS PROTEIN"/>
    <property type="match status" value="1"/>
</dbReference>